<reference evidence="3" key="1">
    <citation type="journal article" date="2014" name="PLoS ONE">
        <title>Transcriptome-Based Identification of ABC Transporters in the Western Tarnished Plant Bug Lygus hesperus.</title>
        <authorList>
            <person name="Hull J.J."/>
            <person name="Chaney K."/>
            <person name="Geib S.M."/>
            <person name="Fabrick J.A."/>
            <person name="Brent C.S."/>
            <person name="Walsh D."/>
            <person name="Lavine L.C."/>
        </authorList>
    </citation>
    <scope>NUCLEOTIDE SEQUENCE</scope>
</reference>
<feature type="domain" description="SWIRM" evidence="2">
    <location>
        <begin position="283"/>
        <end position="372"/>
    </location>
</feature>
<proteinExistence type="predicted"/>
<gene>
    <name evidence="3" type="primary">TADA2A</name>
    <name evidence="3" type="ORF">CM83_42723</name>
</gene>
<protein>
    <submittedName>
        <fullName evidence="3">Transcriptional adapter 2-alpha</fullName>
    </submittedName>
</protein>
<dbReference type="FunFam" id="1.10.10.10:FF:000087">
    <property type="entry name" value="Transcriptional adapter 2"/>
    <property type="match status" value="1"/>
</dbReference>
<dbReference type="PANTHER" id="PTHR12374:SF20">
    <property type="entry name" value="TRANSCRIPTIONAL ADAPTER 2-ALPHA"/>
    <property type="match status" value="1"/>
</dbReference>
<comment type="subcellular location">
    <subcellularLocation>
        <location evidence="1">Nucleus</location>
    </subcellularLocation>
</comment>
<accession>A0A0A9X287</accession>
<dbReference type="Pfam" id="PF22941">
    <property type="entry name" value="TADA2A-like_3rd"/>
    <property type="match status" value="1"/>
</dbReference>
<dbReference type="PROSITE" id="PS50934">
    <property type="entry name" value="SWIRM"/>
    <property type="match status" value="1"/>
</dbReference>
<dbReference type="GO" id="GO:0006357">
    <property type="term" value="P:regulation of transcription by RNA polymerase II"/>
    <property type="evidence" value="ECO:0007669"/>
    <property type="project" value="TreeGrafter"/>
</dbReference>
<evidence type="ECO:0000259" key="2">
    <source>
        <dbReference type="PROSITE" id="PS50934"/>
    </source>
</evidence>
<dbReference type="InterPro" id="IPR009057">
    <property type="entry name" value="Homeodomain-like_sf"/>
</dbReference>
<dbReference type="AlphaFoldDB" id="A0A0A9X287"/>
<evidence type="ECO:0000256" key="1">
    <source>
        <dbReference type="ARBA" id="ARBA00004123"/>
    </source>
</evidence>
<dbReference type="GO" id="GO:0140672">
    <property type="term" value="C:ATAC complex"/>
    <property type="evidence" value="ECO:0007669"/>
    <property type="project" value="UniProtKB-ARBA"/>
</dbReference>
<dbReference type="GO" id="GO:0005634">
    <property type="term" value="C:nucleus"/>
    <property type="evidence" value="ECO:0007669"/>
    <property type="project" value="UniProtKB-SubCell"/>
</dbReference>
<evidence type="ECO:0000313" key="3">
    <source>
        <dbReference type="EMBL" id="JAG14842.1"/>
    </source>
</evidence>
<dbReference type="SUPFAM" id="SSF46689">
    <property type="entry name" value="Homeodomain-like"/>
    <property type="match status" value="1"/>
</dbReference>
<dbReference type="GO" id="GO:0006338">
    <property type="term" value="P:chromatin remodeling"/>
    <property type="evidence" value="ECO:0007669"/>
    <property type="project" value="TreeGrafter"/>
</dbReference>
<dbReference type="InterPro" id="IPR055141">
    <property type="entry name" value="TADA2A_B-like_dom"/>
</dbReference>
<organism evidence="3">
    <name type="scientific">Lygus hesperus</name>
    <name type="common">Western plant bug</name>
    <dbReference type="NCBI Taxonomy" id="30085"/>
    <lineage>
        <taxon>Eukaryota</taxon>
        <taxon>Metazoa</taxon>
        <taxon>Ecdysozoa</taxon>
        <taxon>Arthropoda</taxon>
        <taxon>Hexapoda</taxon>
        <taxon>Insecta</taxon>
        <taxon>Pterygota</taxon>
        <taxon>Neoptera</taxon>
        <taxon>Paraneoptera</taxon>
        <taxon>Hemiptera</taxon>
        <taxon>Heteroptera</taxon>
        <taxon>Panheteroptera</taxon>
        <taxon>Cimicomorpha</taxon>
        <taxon>Miridae</taxon>
        <taxon>Mirini</taxon>
        <taxon>Lygus</taxon>
    </lineage>
</organism>
<feature type="non-terminal residue" evidence="3">
    <location>
        <position position="1"/>
    </location>
</feature>
<dbReference type="GO" id="GO:0003682">
    <property type="term" value="F:chromatin binding"/>
    <property type="evidence" value="ECO:0007669"/>
    <property type="project" value="TreeGrafter"/>
</dbReference>
<name>A0A0A9X287_LYGHE</name>
<dbReference type="InterPro" id="IPR036388">
    <property type="entry name" value="WH-like_DNA-bd_sf"/>
</dbReference>
<dbReference type="GO" id="GO:0003713">
    <property type="term" value="F:transcription coactivator activity"/>
    <property type="evidence" value="ECO:0007669"/>
    <property type="project" value="TreeGrafter"/>
</dbReference>
<reference evidence="3" key="2">
    <citation type="submission" date="2014-07" db="EMBL/GenBank/DDBJ databases">
        <authorList>
            <person name="Hull J."/>
        </authorList>
    </citation>
    <scope>NUCLEOTIDE SEQUENCE</scope>
</reference>
<dbReference type="EMBL" id="GBHO01028762">
    <property type="protein sequence ID" value="JAG14842.1"/>
    <property type="molecule type" value="Transcribed_RNA"/>
</dbReference>
<dbReference type="Gene3D" id="1.10.10.10">
    <property type="entry name" value="Winged helix-like DNA-binding domain superfamily/Winged helix DNA-binding domain"/>
    <property type="match status" value="1"/>
</dbReference>
<dbReference type="InterPro" id="IPR007526">
    <property type="entry name" value="SWIRM"/>
</dbReference>
<dbReference type="PANTHER" id="PTHR12374">
    <property type="entry name" value="TRANSCRIPTIONAL ADAPTOR 2 ADA2 -RELATED"/>
    <property type="match status" value="1"/>
</dbReference>
<sequence length="372" mass="42491">SEYAMDPKILQQNEASMDPEIWEEDACEELVPCAVLDCGVKVPEEEPCLDFASFIQQENLLTSLRSEEIQDITKENPLVTNPDASTSSTKVGYERTGKPVYGSISTVGYNALRSDFETEYDNQAELLLGGREDPMETASFPDPEDQELVDALQCAIVRMYNDRLVEREWRKRIVRDHALIDSKKLYTVQQRLEVPFGKRNLLILLKFMRFLSGPELDFIIEGIMTQISLRQKLTGYLNYRSQGIRFKGGIKIYENLNKKHLKNFNDLLYQSIALSNEIVGGGRSGRKQSAPLVLHNLPGYGLLDEDEKHLCSTVRLVPETYHNFKKLLIAECKRHDGLKLAVARQVVKIDVNKTRKMFDLLKSKGFIWPPKS</sequence>